<reference evidence="2" key="1">
    <citation type="submission" date="2022-11" db="UniProtKB">
        <authorList>
            <consortium name="WormBaseParasite"/>
        </authorList>
    </citation>
    <scope>IDENTIFICATION</scope>
</reference>
<dbReference type="WBParaSite" id="PS1159_v2.g3599.t1">
    <property type="protein sequence ID" value="PS1159_v2.g3599.t1"/>
    <property type="gene ID" value="PS1159_v2.g3599"/>
</dbReference>
<name>A0AC35GB84_9BILA</name>
<proteinExistence type="predicted"/>
<dbReference type="Proteomes" id="UP000887580">
    <property type="component" value="Unplaced"/>
</dbReference>
<protein>
    <submittedName>
        <fullName evidence="2">Uncharacterized protein</fullName>
    </submittedName>
</protein>
<organism evidence="1 2">
    <name type="scientific">Panagrolaimus sp. PS1159</name>
    <dbReference type="NCBI Taxonomy" id="55785"/>
    <lineage>
        <taxon>Eukaryota</taxon>
        <taxon>Metazoa</taxon>
        <taxon>Ecdysozoa</taxon>
        <taxon>Nematoda</taxon>
        <taxon>Chromadorea</taxon>
        <taxon>Rhabditida</taxon>
        <taxon>Tylenchina</taxon>
        <taxon>Panagrolaimomorpha</taxon>
        <taxon>Panagrolaimoidea</taxon>
        <taxon>Panagrolaimidae</taxon>
        <taxon>Panagrolaimus</taxon>
    </lineage>
</organism>
<evidence type="ECO:0000313" key="2">
    <source>
        <dbReference type="WBParaSite" id="PS1159_v2.g3599.t1"/>
    </source>
</evidence>
<accession>A0AC35GB84</accession>
<evidence type="ECO:0000313" key="1">
    <source>
        <dbReference type="Proteomes" id="UP000887580"/>
    </source>
</evidence>
<sequence>MKIYQKQFIYFKILLFLQINFIKCTNQCYSCAGTCHNEPCNCQIGSCEADYCFIERKPAEIPGAFRITKGCLKRPSRTQYGCDYDHFGDHIQCVCRGKFCNDAIYFRPTFRRNLTCRSCGERNPDCDDTCQGQWCHEDTVSGQTGCGFGPPSMPFFYKGPELLFNRNKLCITLSRGNNAKPRKYCICNTHLCNDFLAGSRYFGEAGLRMNQETNGPRSRSLITYKYVIF</sequence>